<dbReference type="RefSeq" id="XP_001013243.1">
    <property type="nucleotide sequence ID" value="XM_001013243.1"/>
</dbReference>
<dbReference type="Proteomes" id="UP000009168">
    <property type="component" value="Unassembled WGS sequence"/>
</dbReference>
<dbReference type="HOGENOM" id="CLU_736707_0_0_1"/>
<dbReference type="GeneID" id="7834527"/>
<dbReference type="EMBL" id="GG662740">
    <property type="protein sequence ID" value="EAR92998.1"/>
    <property type="molecule type" value="Genomic_DNA"/>
</dbReference>
<proteinExistence type="predicted"/>
<protein>
    <submittedName>
        <fullName evidence="1">Uncharacterized protein</fullName>
    </submittedName>
</protein>
<evidence type="ECO:0000313" key="1">
    <source>
        <dbReference type="EMBL" id="EAR92998.1"/>
    </source>
</evidence>
<accession>I7MDZ3</accession>
<reference evidence="2" key="1">
    <citation type="journal article" date="2006" name="PLoS Biol.">
        <title>Macronuclear genome sequence of the ciliate Tetrahymena thermophila, a model eukaryote.</title>
        <authorList>
            <person name="Eisen J.A."/>
            <person name="Coyne R.S."/>
            <person name="Wu M."/>
            <person name="Wu D."/>
            <person name="Thiagarajan M."/>
            <person name="Wortman J.R."/>
            <person name="Badger J.H."/>
            <person name="Ren Q."/>
            <person name="Amedeo P."/>
            <person name="Jones K.M."/>
            <person name="Tallon L.J."/>
            <person name="Delcher A.L."/>
            <person name="Salzberg S.L."/>
            <person name="Silva J.C."/>
            <person name="Haas B.J."/>
            <person name="Majoros W.H."/>
            <person name="Farzad M."/>
            <person name="Carlton J.M."/>
            <person name="Smith R.K. Jr."/>
            <person name="Garg J."/>
            <person name="Pearlman R.E."/>
            <person name="Karrer K.M."/>
            <person name="Sun L."/>
            <person name="Manning G."/>
            <person name="Elde N.C."/>
            <person name="Turkewitz A.P."/>
            <person name="Asai D.J."/>
            <person name="Wilkes D.E."/>
            <person name="Wang Y."/>
            <person name="Cai H."/>
            <person name="Collins K."/>
            <person name="Stewart B.A."/>
            <person name="Lee S.R."/>
            <person name="Wilamowska K."/>
            <person name="Weinberg Z."/>
            <person name="Ruzzo W.L."/>
            <person name="Wloga D."/>
            <person name="Gaertig J."/>
            <person name="Frankel J."/>
            <person name="Tsao C.-C."/>
            <person name="Gorovsky M.A."/>
            <person name="Keeling P.J."/>
            <person name="Waller R.F."/>
            <person name="Patron N.J."/>
            <person name="Cherry J.M."/>
            <person name="Stover N.A."/>
            <person name="Krieger C.J."/>
            <person name="del Toro C."/>
            <person name="Ryder H.F."/>
            <person name="Williamson S.C."/>
            <person name="Barbeau R.A."/>
            <person name="Hamilton E.P."/>
            <person name="Orias E."/>
        </authorList>
    </citation>
    <scope>NUCLEOTIDE SEQUENCE [LARGE SCALE GENOMIC DNA]</scope>
    <source>
        <strain evidence="2">SB210</strain>
    </source>
</reference>
<dbReference type="AlphaFoldDB" id="I7MDZ3"/>
<keyword evidence="2" id="KW-1185">Reference proteome</keyword>
<sequence>MSLKNQQSNRDCNEEISILKSNCFSIDDDIEKKVKQARNLLRQTALSLQKIAESSKIDISHSQNFIESTQTPQRKISINIHQKMTKNKNSALEGKEYSQVVSDLISFKSIAGQSDKQFDLKAPIKEYDNARQNSSQDQSLTDDAFSSKCSIMIDFKNQENSKNKQDNNIECEKFVIDNQNDLEKRIHKWLDDQGIIMVNPSQNRQEYFDSKRSQVLIMCKKLNFYKNCSSITQSQLSCKETLYINSQSSDKLLTQSCSTSPQKMHNGLEVQNKSEFKIEQHINKIQQSNFKNSGSDIIISSLFNNSINDSPLMQRRKILMQRDQQRNISCDNSQEKKSNFDDKSKVRQILQLSQYKRSTPSKQNIESITDILNDCK</sequence>
<name>I7MDZ3_TETTS</name>
<evidence type="ECO:0000313" key="2">
    <source>
        <dbReference type="Proteomes" id="UP000009168"/>
    </source>
</evidence>
<organism evidence="1 2">
    <name type="scientific">Tetrahymena thermophila (strain SB210)</name>
    <dbReference type="NCBI Taxonomy" id="312017"/>
    <lineage>
        <taxon>Eukaryota</taxon>
        <taxon>Sar</taxon>
        <taxon>Alveolata</taxon>
        <taxon>Ciliophora</taxon>
        <taxon>Intramacronucleata</taxon>
        <taxon>Oligohymenophorea</taxon>
        <taxon>Hymenostomatida</taxon>
        <taxon>Tetrahymenina</taxon>
        <taxon>Tetrahymenidae</taxon>
        <taxon>Tetrahymena</taxon>
    </lineage>
</organism>
<dbReference type="KEGG" id="tet:TTHERM_00297100"/>
<gene>
    <name evidence="1" type="ORF">TTHERM_00297100</name>
</gene>
<dbReference type="InParanoid" id="I7MDZ3"/>